<feature type="transmembrane region" description="Helical" evidence="1">
    <location>
        <begin position="31"/>
        <end position="48"/>
    </location>
</feature>
<keyword evidence="1" id="KW-0472">Membrane</keyword>
<organism evidence="2 3">
    <name type="scientific">Ornithinibacillus xuwenensis</name>
    <dbReference type="NCBI Taxonomy" id="3144668"/>
    <lineage>
        <taxon>Bacteria</taxon>
        <taxon>Bacillati</taxon>
        <taxon>Bacillota</taxon>
        <taxon>Bacilli</taxon>
        <taxon>Bacillales</taxon>
        <taxon>Bacillaceae</taxon>
        <taxon>Ornithinibacillus</taxon>
    </lineage>
</organism>
<comment type="caution">
    <text evidence="2">The sequence shown here is derived from an EMBL/GenBank/DDBJ whole genome shotgun (WGS) entry which is preliminary data.</text>
</comment>
<feature type="transmembrane region" description="Helical" evidence="1">
    <location>
        <begin position="5"/>
        <end position="25"/>
    </location>
</feature>
<reference evidence="2 3" key="1">
    <citation type="submission" date="2024-05" db="EMBL/GenBank/DDBJ databases">
        <authorList>
            <person name="Haq I."/>
            <person name="Ullah Z."/>
            <person name="Ahmad R."/>
            <person name="Li M."/>
            <person name="Tong Y."/>
        </authorList>
    </citation>
    <scope>NUCLEOTIDE SEQUENCE [LARGE SCALE GENOMIC DNA]</scope>
    <source>
        <strain evidence="2 3">16A2E</strain>
    </source>
</reference>
<accession>A0ABU9XIV1</accession>
<keyword evidence="1" id="KW-1133">Transmembrane helix</keyword>
<dbReference type="EMBL" id="JBDIML010000004">
    <property type="protein sequence ID" value="MEN2768197.1"/>
    <property type="molecule type" value="Genomic_DNA"/>
</dbReference>
<keyword evidence="3" id="KW-1185">Reference proteome</keyword>
<keyword evidence="1" id="KW-0812">Transmembrane</keyword>
<proteinExistence type="predicted"/>
<protein>
    <submittedName>
        <fullName evidence="2">Uncharacterized protein</fullName>
    </submittedName>
</protein>
<evidence type="ECO:0000313" key="3">
    <source>
        <dbReference type="Proteomes" id="UP001444625"/>
    </source>
</evidence>
<dbReference type="Proteomes" id="UP001444625">
    <property type="component" value="Unassembled WGS sequence"/>
</dbReference>
<gene>
    <name evidence="2" type="ORF">ABC228_13525</name>
</gene>
<name>A0ABU9XIV1_9BACI</name>
<evidence type="ECO:0000256" key="1">
    <source>
        <dbReference type="SAM" id="Phobius"/>
    </source>
</evidence>
<dbReference type="RefSeq" id="WP_345825677.1">
    <property type="nucleotide sequence ID" value="NZ_JBDIML010000004.1"/>
</dbReference>
<evidence type="ECO:0000313" key="2">
    <source>
        <dbReference type="EMBL" id="MEN2768197.1"/>
    </source>
</evidence>
<sequence length="59" mass="7195">MKPMLYQIFAMAVIWIGMVFFYQEMDQVSKFIFYLVSSWLLLLIVLFVKQILRKRNQTN</sequence>